<evidence type="ECO:0000313" key="1">
    <source>
        <dbReference type="EMBL" id="GGB20787.1"/>
    </source>
</evidence>
<name>A0A8J2UI30_9BACT</name>
<proteinExistence type="predicted"/>
<dbReference type="EMBL" id="BMJC01000006">
    <property type="protein sequence ID" value="GGB20787.1"/>
    <property type="molecule type" value="Genomic_DNA"/>
</dbReference>
<dbReference type="AlphaFoldDB" id="A0A8J2UI30"/>
<accession>A0A8J2UI30</accession>
<evidence type="ECO:0000313" key="2">
    <source>
        <dbReference type="Proteomes" id="UP000607559"/>
    </source>
</evidence>
<reference evidence="1" key="1">
    <citation type="journal article" date="2014" name="Int. J. Syst. Evol. Microbiol.">
        <title>Complete genome sequence of Corynebacterium casei LMG S-19264T (=DSM 44701T), isolated from a smear-ripened cheese.</title>
        <authorList>
            <consortium name="US DOE Joint Genome Institute (JGI-PGF)"/>
            <person name="Walter F."/>
            <person name="Albersmeier A."/>
            <person name="Kalinowski J."/>
            <person name="Ruckert C."/>
        </authorList>
    </citation>
    <scope>NUCLEOTIDE SEQUENCE</scope>
    <source>
        <strain evidence="1">CGMCC 1.15448</strain>
    </source>
</reference>
<dbReference type="RefSeq" id="WP_188937114.1">
    <property type="nucleotide sequence ID" value="NZ_BMJC01000006.1"/>
</dbReference>
<keyword evidence="2" id="KW-1185">Reference proteome</keyword>
<protein>
    <submittedName>
        <fullName evidence="1">Uncharacterized protein</fullName>
    </submittedName>
</protein>
<comment type="caution">
    <text evidence="1">The sequence shown here is derived from an EMBL/GenBank/DDBJ whole genome shotgun (WGS) entry which is preliminary data.</text>
</comment>
<organism evidence="1 2">
    <name type="scientific">Puia dinghuensis</name>
    <dbReference type="NCBI Taxonomy" id="1792502"/>
    <lineage>
        <taxon>Bacteria</taxon>
        <taxon>Pseudomonadati</taxon>
        <taxon>Bacteroidota</taxon>
        <taxon>Chitinophagia</taxon>
        <taxon>Chitinophagales</taxon>
        <taxon>Chitinophagaceae</taxon>
        <taxon>Puia</taxon>
    </lineage>
</organism>
<reference evidence="1" key="2">
    <citation type="submission" date="2020-09" db="EMBL/GenBank/DDBJ databases">
        <authorList>
            <person name="Sun Q."/>
            <person name="Zhou Y."/>
        </authorList>
    </citation>
    <scope>NUCLEOTIDE SEQUENCE</scope>
    <source>
        <strain evidence="1">CGMCC 1.15448</strain>
    </source>
</reference>
<dbReference type="Proteomes" id="UP000607559">
    <property type="component" value="Unassembled WGS sequence"/>
</dbReference>
<gene>
    <name evidence="1" type="ORF">GCM10011511_50680</name>
</gene>
<sequence>MIPSQKDIDGAYAVKIYLDNHPYRQVSISLLVEHTGLPEVRLKEAFLYQFQVSLESYTQRLLGRN</sequence>